<dbReference type="Proteomes" id="UP001501585">
    <property type="component" value="Unassembled WGS sequence"/>
</dbReference>
<dbReference type="Pfam" id="PF04267">
    <property type="entry name" value="SoxD"/>
    <property type="match status" value="1"/>
</dbReference>
<evidence type="ECO:0008006" key="4">
    <source>
        <dbReference type="Google" id="ProtNLM"/>
    </source>
</evidence>
<dbReference type="InterPro" id="IPR038561">
    <property type="entry name" value="SoxD_sf"/>
</dbReference>
<comment type="caution">
    <text evidence="2">The sequence shown here is derived from an EMBL/GenBank/DDBJ whole genome shotgun (WGS) entry which is preliminary data.</text>
</comment>
<organism evidence="2 3">
    <name type="scientific">Nocardiopsis rhodophaea</name>
    <dbReference type="NCBI Taxonomy" id="280238"/>
    <lineage>
        <taxon>Bacteria</taxon>
        <taxon>Bacillati</taxon>
        <taxon>Actinomycetota</taxon>
        <taxon>Actinomycetes</taxon>
        <taxon>Streptosporangiales</taxon>
        <taxon>Nocardiopsidaceae</taxon>
        <taxon>Nocardiopsis</taxon>
    </lineage>
</organism>
<dbReference type="EMBL" id="BAAAPC010000015">
    <property type="protein sequence ID" value="GAA2005200.1"/>
    <property type="molecule type" value="Genomic_DNA"/>
</dbReference>
<accession>A0ABN2TD63</accession>
<name>A0ABN2TD63_9ACTN</name>
<reference evidence="2 3" key="1">
    <citation type="journal article" date="2019" name="Int. J. Syst. Evol. Microbiol.">
        <title>The Global Catalogue of Microorganisms (GCM) 10K type strain sequencing project: providing services to taxonomists for standard genome sequencing and annotation.</title>
        <authorList>
            <consortium name="The Broad Institute Genomics Platform"/>
            <consortium name="The Broad Institute Genome Sequencing Center for Infectious Disease"/>
            <person name="Wu L."/>
            <person name="Ma J."/>
        </authorList>
    </citation>
    <scope>NUCLEOTIDE SEQUENCE [LARGE SCALE GENOMIC DNA]</scope>
    <source>
        <strain evidence="2 3">JCM 15313</strain>
    </source>
</reference>
<dbReference type="InterPro" id="IPR006279">
    <property type="entry name" value="SoxD"/>
</dbReference>
<feature type="region of interest" description="Disordered" evidence="1">
    <location>
        <begin position="79"/>
        <end position="116"/>
    </location>
</feature>
<proteinExistence type="predicted"/>
<dbReference type="Gene3D" id="3.30.2270.10">
    <property type="entry name" value="Folate-binding superfamily"/>
    <property type="match status" value="1"/>
</dbReference>
<protein>
    <recommendedName>
        <fullName evidence="4">Sarcosine oxidase subunit delta</fullName>
    </recommendedName>
</protein>
<evidence type="ECO:0000313" key="2">
    <source>
        <dbReference type="EMBL" id="GAA2005200.1"/>
    </source>
</evidence>
<gene>
    <name evidence="2" type="ORF">GCM10009799_35750</name>
</gene>
<dbReference type="RefSeq" id="WP_344102341.1">
    <property type="nucleotide sequence ID" value="NZ_BAAAPC010000015.1"/>
</dbReference>
<keyword evidence="3" id="KW-1185">Reference proteome</keyword>
<evidence type="ECO:0000313" key="3">
    <source>
        <dbReference type="Proteomes" id="UP001501585"/>
    </source>
</evidence>
<sequence>MLLIPCPWCGPRDEAEFRYGGQAGVSYPRDPWALDDGAWAEFLFVRDNPKGWFAERWFHTAGCRRWCHVLRDTLDNRIAASGPAGTQLPAPDTGRTGERADAAASDPARSTRGSRA</sequence>
<evidence type="ECO:0000256" key="1">
    <source>
        <dbReference type="SAM" id="MobiDB-lite"/>
    </source>
</evidence>